<dbReference type="SMART" id="SM00369">
    <property type="entry name" value="LRR_TYP"/>
    <property type="match status" value="5"/>
</dbReference>
<keyword evidence="20" id="KW-0804">Transcription</keyword>
<evidence type="ECO:0000256" key="19">
    <source>
        <dbReference type="ARBA" id="ARBA00023136"/>
    </source>
</evidence>
<dbReference type="Gene3D" id="3.80.10.10">
    <property type="entry name" value="Ribonuclease Inhibitor"/>
    <property type="match status" value="1"/>
</dbReference>
<dbReference type="GO" id="GO:0006952">
    <property type="term" value="P:defense response"/>
    <property type="evidence" value="ECO:0007669"/>
    <property type="project" value="UniProtKB-ARBA"/>
</dbReference>
<keyword evidence="10" id="KW-0677">Repeat</keyword>
<evidence type="ECO:0000256" key="13">
    <source>
        <dbReference type="ARBA" id="ARBA00022842"/>
    </source>
</evidence>
<feature type="domain" description="Integrase catalytic" evidence="25">
    <location>
        <begin position="402"/>
        <end position="573"/>
    </location>
</feature>
<keyword evidence="4" id="KW-1003">Cell membrane</keyword>
<dbReference type="PANTHER" id="PTHR42648">
    <property type="entry name" value="TRANSPOSASE, PUTATIVE-RELATED"/>
    <property type="match status" value="1"/>
</dbReference>
<keyword evidence="7" id="KW-0540">Nuclease</keyword>
<evidence type="ECO:0000256" key="15">
    <source>
        <dbReference type="ARBA" id="ARBA00022918"/>
    </source>
</evidence>
<evidence type="ECO:0000256" key="7">
    <source>
        <dbReference type="ARBA" id="ARBA00022722"/>
    </source>
</evidence>
<dbReference type="InterPro" id="IPR039537">
    <property type="entry name" value="Retrotran_Ty1/copia-like"/>
</dbReference>
<keyword evidence="14" id="KW-0229">DNA integration</keyword>
<comment type="similarity">
    <text evidence="2">Belongs to the TBP family.</text>
</comment>
<dbReference type="GO" id="GO:0046872">
    <property type="term" value="F:metal ion binding"/>
    <property type="evidence" value="ECO:0007669"/>
    <property type="project" value="UniProtKB-KW"/>
</dbReference>
<evidence type="ECO:0000256" key="16">
    <source>
        <dbReference type="ARBA" id="ARBA00022932"/>
    </source>
</evidence>
<dbReference type="InterPro" id="IPR001611">
    <property type="entry name" value="Leu-rich_rpt"/>
</dbReference>
<dbReference type="GO" id="GO:0006508">
    <property type="term" value="P:proteolysis"/>
    <property type="evidence" value="ECO:0007669"/>
    <property type="project" value="UniProtKB-KW"/>
</dbReference>
<keyword evidence="15" id="KW-0695">RNA-directed DNA polymerase</keyword>
<keyword evidence="18" id="KW-0238">DNA-binding</keyword>
<evidence type="ECO:0000256" key="22">
    <source>
        <dbReference type="ARBA" id="ARBA00023180"/>
    </source>
</evidence>
<dbReference type="InterPro" id="IPR032675">
    <property type="entry name" value="LRR_dom_sf"/>
</dbReference>
<dbReference type="GO" id="GO:0004190">
    <property type="term" value="F:aspartic-type endopeptidase activity"/>
    <property type="evidence" value="ECO:0007669"/>
    <property type="project" value="UniProtKB-KW"/>
</dbReference>
<dbReference type="GO" id="GO:0006310">
    <property type="term" value="P:DNA recombination"/>
    <property type="evidence" value="ECO:0007669"/>
    <property type="project" value="UniProtKB-KW"/>
</dbReference>
<keyword evidence="5" id="KW-0433">Leucine-rich repeat</keyword>
<evidence type="ECO:0000256" key="10">
    <source>
        <dbReference type="ARBA" id="ARBA00022737"/>
    </source>
</evidence>
<dbReference type="Pfam" id="PF13976">
    <property type="entry name" value="gag_pre-integrs"/>
    <property type="match status" value="1"/>
</dbReference>
<dbReference type="Gene3D" id="3.30.310.10">
    <property type="entry name" value="TATA-Binding Protein"/>
    <property type="match status" value="1"/>
</dbReference>
<dbReference type="Pfam" id="PF00352">
    <property type="entry name" value="TBP"/>
    <property type="match status" value="1"/>
</dbReference>
<dbReference type="SUPFAM" id="SSF56672">
    <property type="entry name" value="DNA/RNA polymerases"/>
    <property type="match status" value="1"/>
</dbReference>
<dbReference type="GO" id="GO:0006352">
    <property type="term" value="P:DNA-templated transcription initiation"/>
    <property type="evidence" value="ECO:0007669"/>
    <property type="project" value="InterPro"/>
</dbReference>
<evidence type="ECO:0000313" key="26">
    <source>
        <dbReference type="EMBL" id="KAD4179104.1"/>
    </source>
</evidence>
<dbReference type="InterPro" id="IPR057670">
    <property type="entry name" value="SH3_retrovirus"/>
</dbReference>
<evidence type="ECO:0000256" key="12">
    <source>
        <dbReference type="ARBA" id="ARBA00022801"/>
    </source>
</evidence>
<evidence type="ECO:0000256" key="20">
    <source>
        <dbReference type="ARBA" id="ARBA00023163"/>
    </source>
</evidence>
<dbReference type="GO" id="GO:0005886">
    <property type="term" value="C:plasma membrane"/>
    <property type="evidence" value="ECO:0007669"/>
    <property type="project" value="UniProtKB-SubCell"/>
</dbReference>
<accession>A0A5N6MYY0</accession>
<evidence type="ECO:0000256" key="18">
    <source>
        <dbReference type="ARBA" id="ARBA00023125"/>
    </source>
</evidence>
<dbReference type="SUPFAM" id="SSF55945">
    <property type="entry name" value="TATA-box binding protein-like"/>
    <property type="match status" value="1"/>
</dbReference>
<dbReference type="PANTHER" id="PTHR42648:SF11">
    <property type="entry name" value="TRANSPOSON TY4-P GAG-POL POLYPROTEIN"/>
    <property type="match status" value="1"/>
</dbReference>
<evidence type="ECO:0000256" key="1">
    <source>
        <dbReference type="ARBA" id="ARBA00004162"/>
    </source>
</evidence>
<evidence type="ECO:0000256" key="5">
    <source>
        <dbReference type="ARBA" id="ARBA00022614"/>
    </source>
</evidence>
<keyword evidence="11" id="KW-0255">Endonuclease</keyword>
<dbReference type="InterPro" id="IPR012337">
    <property type="entry name" value="RNaseH-like_sf"/>
</dbReference>
<comment type="subcellular location">
    <subcellularLocation>
        <location evidence="1">Cell membrane</location>
        <topology evidence="1">Single-pass membrane protein</topology>
    </subcellularLocation>
</comment>
<evidence type="ECO:0000259" key="25">
    <source>
        <dbReference type="PROSITE" id="PS50994"/>
    </source>
</evidence>
<dbReference type="FunFam" id="3.80.10.10:FF:000095">
    <property type="entry name" value="LRR receptor-like serine/threonine-protein kinase GSO1"/>
    <property type="match status" value="1"/>
</dbReference>
<dbReference type="InterPro" id="IPR043502">
    <property type="entry name" value="DNA/RNA_pol_sf"/>
</dbReference>
<keyword evidence="23" id="KW-0511">Multifunctional enzyme</keyword>
<evidence type="ECO:0000256" key="17">
    <source>
        <dbReference type="ARBA" id="ARBA00022989"/>
    </source>
</evidence>
<dbReference type="Pfam" id="PF00560">
    <property type="entry name" value="LRR_1"/>
    <property type="match status" value="4"/>
</dbReference>
<dbReference type="GO" id="GO:0005524">
    <property type="term" value="F:ATP binding"/>
    <property type="evidence" value="ECO:0007669"/>
    <property type="project" value="UniProtKB-KW"/>
</dbReference>
<dbReference type="Gene3D" id="3.30.420.10">
    <property type="entry name" value="Ribonuclease H-like superfamily/Ribonuclease H"/>
    <property type="match status" value="2"/>
</dbReference>
<keyword evidence="21" id="KW-0233">DNA recombination</keyword>
<dbReference type="CDD" id="cd09272">
    <property type="entry name" value="RNase_HI_RT_Ty1"/>
    <property type="match status" value="1"/>
</dbReference>
<keyword evidence="16" id="KW-0239">DNA-directed DNA polymerase</keyword>
<feature type="domain" description="Integrase catalytic" evidence="25">
    <location>
        <begin position="1411"/>
        <end position="1585"/>
    </location>
</feature>
<dbReference type="Pfam" id="PF00665">
    <property type="entry name" value="rve"/>
    <property type="match status" value="1"/>
</dbReference>
<keyword evidence="9" id="KW-0732">Signal</keyword>
<dbReference type="SUPFAM" id="SSF53098">
    <property type="entry name" value="Ribonuclease H-like"/>
    <property type="match status" value="2"/>
</dbReference>
<dbReference type="PRINTS" id="PR00686">
    <property type="entry name" value="TIFACTORIID"/>
</dbReference>
<name>A0A5N6MYY0_9ASTR</name>
<keyword evidence="27" id="KW-1185">Reference proteome</keyword>
<dbReference type="Pfam" id="PF07727">
    <property type="entry name" value="RVT_2"/>
    <property type="match status" value="1"/>
</dbReference>
<sequence>MVVVVFVDRSSDDLGIHRRRWVEKGEGARLTNLLQGSFPTWICKMKHLKYLDVSSNNISGVIPQCLGNMSSSLVYLNIKANMIQGPLPTISCNMSSLLYLDMSDNNFHGVIPQCFGNITSSIKLINLGRNNFYGTIPKVYGNCDLSAGLILNGNMLEGEVPRSLAKCQSMKILDLGNNRLNDTFPRWLGYLQKLQILNLRSNNLHGTIETPSAIEFLFPSLKVFDISSNGFVGRLPEKYFESFNAIKDVDKEPKTKIEDISSLPSYSITFQVKDRLSFFSLVLVTGIDLSSNKFEGEIPNVIGNLRSLWVLNLSNNNLNGQIPHVLGNLVSIEVLDLSRNQLQGEIPQSLVNLSYLSLFNVSQNHLVGHIPVGSQFNTFSEDSYLGNLGLCGLPLNTYCEDLKSTPKVEAKGGEWIYVESVMLGLGFGSLLGVGFGYGMLSTGRPKWLNALVDSKDEAIDKFVLYKTEVENQLNKKIKVLRSDRGGEYISPFADICAQNGIIHECTAPYSPQQNGIAELKNRTLKEMMNAMLISSGMSQDMWGEAILSATYLLNKIPFKKKDVTPYELWMGRKPSYKYLKVWGCLAKVVVSPPKVQRIGPKTVDCVFIGYAHHSSAYRFLVYDSKNPEIHKNTIMESRNASFFEEVFPCLKKELPSSSTQVDEIVHDEDQEQLEAEEVEPRRSKRQRIEKSFGPDFLTYMVEGEPQTYRDAVTSSEGPQWKEAIKNEIDSILQNHTWELVDLPPGCKPLGYRWIFKRKMKADGSIDKYKARLLIKGFRQKEGVDYFDTYSPVTRITSIRLVLAIAALRNLEVHQMDVKTAFLNGDLEEEIYMEQPEGFSAPGQEGKVCKLVKSLYGLKQAPKQWHQKFDQVMLNNGFKINECDKCVYVKNTMRGYVILCLYVDDMLIVGSDDKMIKSTKDMLKARFDMKDMGLADVILGIKINRTQHGLVLSQSHYVDKILEKFNEGDTSVAQTPVDTTQHLSKNRGEGVAQLEYSRIIGSLMYLMTCTRPDLAYAVSRLSRYTSNLSSEHWKSMTRLLRYLRYTRNYGLHYGRDPAVIEGYSDANWISDMKDSKSTSGYVFTLGGAAIAWKSSKQTLIARSTMESEFIALDEAGEEAEWLRQFVEDVPGWPKPMSAICIHCDCQSAIGRAQSAMYNGKSRHIRRRHNTIRQLLSMGVISIDYVRSKDNIADPFTKDLSRELVHKSSRGMGLKPFEQYEPELFPGLIYRMKQPKIVLLIFVYGKIVLTGAKVRDETYTAFENIYPVLTEFRKNQQCAKGSFVMLNTSFKISVRLGDKKNLEVEGKGTVQILMKDGTLKFLEDVYYAPKLEYNLLSVQLATNNMFPLDATRVKDNTAVGHAHELTKLWHCRFGHLHTHALQQLQKNKMVQGLPQIKEIKNCEGCVLGKQHKLPFQPSQKRATRILEIIHSDVCGPMPVNSLGRSKYFLLFVDDFSRMTWVYFLEKKSEVFSKFKIFKTMVEKQSGHSVKILRTDRGGEFCSNEFNMFCETHGIKRHLTAPFTPEQNGVCERKNRTVVEMAQCMLQAKGMPSYFWAEAVATAVYILNLSPTKVVDNKTPIHMWSGERPNVNDLRIFGCLCYGSTPAQQRHKFEPKSEKCILIGYSSQTKGYRLYNPKTKQIITRRDVKCFEESAWDWSNEKGRDNNHLWDLSIFDPMILDPTSETNDLHEAGHENNTIQVNDVPSTSQTHNAAAGPSNTNEVITDSSSPPQKVRDLNDVYSNCPVIEDYVACQFALNIRDPIIYEEAILKEEWKRAMKEEISSIEKNGTWDLIDAPENKNIVGLKWLYKTKVGKKW</sequence>
<dbReference type="OrthoDB" id="414104at2759"/>
<dbReference type="InterPro" id="IPR036397">
    <property type="entry name" value="RNaseH_sf"/>
</dbReference>
<dbReference type="SUPFAM" id="SSF52058">
    <property type="entry name" value="L domain-like"/>
    <property type="match status" value="1"/>
</dbReference>
<dbReference type="InterPro" id="IPR025724">
    <property type="entry name" value="GAG-pre-integrase_dom"/>
</dbReference>
<evidence type="ECO:0000256" key="8">
    <source>
        <dbReference type="ARBA" id="ARBA00022723"/>
    </source>
</evidence>
<organism evidence="26 27">
    <name type="scientific">Mikania micrantha</name>
    <name type="common">bitter vine</name>
    <dbReference type="NCBI Taxonomy" id="192012"/>
    <lineage>
        <taxon>Eukaryota</taxon>
        <taxon>Viridiplantae</taxon>
        <taxon>Streptophyta</taxon>
        <taxon>Embryophyta</taxon>
        <taxon>Tracheophyta</taxon>
        <taxon>Spermatophyta</taxon>
        <taxon>Magnoliopsida</taxon>
        <taxon>eudicotyledons</taxon>
        <taxon>Gunneridae</taxon>
        <taxon>Pentapetalae</taxon>
        <taxon>asterids</taxon>
        <taxon>campanulids</taxon>
        <taxon>Asterales</taxon>
        <taxon>Asteraceae</taxon>
        <taxon>Asteroideae</taxon>
        <taxon>Heliantheae alliance</taxon>
        <taxon>Eupatorieae</taxon>
        <taxon>Mikania</taxon>
    </lineage>
</organism>
<comment type="similarity">
    <text evidence="3">Belongs to the RLP family.</text>
</comment>
<evidence type="ECO:0000256" key="3">
    <source>
        <dbReference type="ARBA" id="ARBA00009592"/>
    </source>
</evidence>
<dbReference type="GO" id="GO:0003887">
    <property type="term" value="F:DNA-directed DNA polymerase activity"/>
    <property type="evidence" value="ECO:0007669"/>
    <property type="project" value="UniProtKB-KW"/>
</dbReference>
<dbReference type="Proteomes" id="UP000326396">
    <property type="component" value="Linkage Group LG4"/>
</dbReference>
<evidence type="ECO:0000256" key="6">
    <source>
        <dbReference type="ARBA" id="ARBA00022692"/>
    </source>
</evidence>
<dbReference type="InterPro" id="IPR000814">
    <property type="entry name" value="TBP"/>
</dbReference>
<comment type="caution">
    <text evidence="26">The sequence shown here is derived from an EMBL/GenBank/DDBJ whole genome shotgun (WGS) entry which is preliminary data.</text>
</comment>
<evidence type="ECO:0000256" key="2">
    <source>
        <dbReference type="ARBA" id="ARBA00005560"/>
    </source>
</evidence>
<evidence type="ECO:0000256" key="11">
    <source>
        <dbReference type="ARBA" id="ARBA00022759"/>
    </source>
</evidence>
<dbReference type="PROSITE" id="PS50994">
    <property type="entry name" value="INTEGRASE"/>
    <property type="match status" value="2"/>
</dbReference>
<keyword evidence="19" id="KW-0472">Membrane</keyword>
<dbReference type="InterPro" id="IPR013103">
    <property type="entry name" value="RVT_2"/>
</dbReference>
<gene>
    <name evidence="26" type="ORF">E3N88_27695</name>
</gene>
<evidence type="ECO:0000256" key="9">
    <source>
        <dbReference type="ARBA" id="ARBA00022729"/>
    </source>
</evidence>
<dbReference type="InterPro" id="IPR001584">
    <property type="entry name" value="Integrase_cat-core"/>
</dbReference>
<keyword evidence="16" id="KW-0548">Nucleotidyltransferase</keyword>
<dbReference type="GO" id="GO:0015074">
    <property type="term" value="P:DNA integration"/>
    <property type="evidence" value="ECO:0007669"/>
    <property type="project" value="UniProtKB-KW"/>
</dbReference>
<evidence type="ECO:0000256" key="14">
    <source>
        <dbReference type="ARBA" id="ARBA00022908"/>
    </source>
</evidence>
<keyword evidence="22" id="KW-0325">Glycoprotein</keyword>
<evidence type="ECO:0000256" key="21">
    <source>
        <dbReference type="ARBA" id="ARBA00023172"/>
    </source>
</evidence>
<keyword evidence="16" id="KW-0808">Transferase</keyword>
<dbReference type="InterPro" id="IPR003591">
    <property type="entry name" value="Leu-rich_rpt_typical-subtyp"/>
</dbReference>
<dbReference type="GO" id="GO:0051707">
    <property type="term" value="P:response to other organism"/>
    <property type="evidence" value="ECO:0007669"/>
    <property type="project" value="UniProtKB-ARBA"/>
</dbReference>
<reference evidence="26 27" key="1">
    <citation type="submission" date="2019-05" db="EMBL/GenBank/DDBJ databases">
        <title>Mikania micrantha, genome provides insights into the molecular mechanism of rapid growth.</title>
        <authorList>
            <person name="Liu B."/>
        </authorList>
    </citation>
    <scope>NUCLEOTIDE SEQUENCE [LARGE SCALE GENOMIC DNA]</scope>
    <source>
        <strain evidence="26">NLD-2019</strain>
        <tissue evidence="26">Leaf</tissue>
    </source>
</reference>
<dbReference type="GO" id="GO:0004519">
    <property type="term" value="F:endonuclease activity"/>
    <property type="evidence" value="ECO:0007669"/>
    <property type="project" value="UniProtKB-KW"/>
</dbReference>
<keyword evidence="13" id="KW-0460">Magnesium</keyword>
<dbReference type="Pfam" id="PF25597">
    <property type="entry name" value="SH3_retrovirus"/>
    <property type="match status" value="2"/>
</dbReference>
<dbReference type="EMBL" id="SZYD01000014">
    <property type="protein sequence ID" value="KAD4179104.1"/>
    <property type="molecule type" value="Genomic_DNA"/>
</dbReference>
<evidence type="ECO:0000313" key="27">
    <source>
        <dbReference type="Proteomes" id="UP000326396"/>
    </source>
</evidence>
<keyword evidence="8" id="KW-0479">Metal-binding</keyword>
<keyword evidence="17" id="KW-1133">Transmembrane helix</keyword>
<protein>
    <recommendedName>
        <fullName evidence="25">Integrase catalytic domain-containing protein</fullName>
    </recommendedName>
</protein>
<dbReference type="GO" id="GO:0003964">
    <property type="term" value="F:RNA-directed DNA polymerase activity"/>
    <property type="evidence" value="ECO:0007669"/>
    <property type="project" value="UniProtKB-KW"/>
</dbReference>
<dbReference type="GO" id="GO:0003677">
    <property type="term" value="F:DNA binding"/>
    <property type="evidence" value="ECO:0007669"/>
    <property type="project" value="UniProtKB-KW"/>
</dbReference>
<feature type="region of interest" description="Disordered" evidence="24">
    <location>
        <begin position="1701"/>
        <end position="1727"/>
    </location>
</feature>
<dbReference type="InterPro" id="IPR012295">
    <property type="entry name" value="TBP_dom_sf"/>
</dbReference>
<dbReference type="FunFam" id="3.80.10.10:FF:000111">
    <property type="entry name" value="LRR receptor-like serine/threonine-protein kinase ERECTA"/>
    <property type="match status" value="1"/>
</dbReference>
<keyword evidence="12" id="KW-0378">Hydrolase</keyword>
<evidence type="ECO:0000256" key="23">
    <source>
        <dbReference type="ARBA" id="ARBA00023268"/>
    </source>
</evidence>
<evidence type="ECO:0000256" key="4">
    <source>
        <dbReference type="ARBA" id="ARBA00022475"/>
    </source>
</evidence>
<keyword evidence="6" id="KW-0812">Transmembrane</keyword>
<proteinExistence type="inferred from homology"/>
<evidence type="ECO:0000256" key="24">
    <source>
        <dbReference type="SAM" id="MobiDB-lite"/>
    </source>
</evidence>